<protein>
    <submittedName>
        <fullName evidence="2">Uncharacterized protein</fullName>
    </submittedName>
</protein>
<keyword evidence="1" id="KW-0812">Transmembrane</keyword>
<sequence>MTGDPLHSQAPPRVRVTAPGTGAAPFPVSRELDEQSEVGELIIGSLIRSQLRLALVVGGGFLLILLSVPVLLAFLPVIAELTVFGVPAPWILLGVGVYPLVIGCGLLYVLSAQRNETRYRDLVDGR</sequence>
<keyword evidence="3" id="KW-1185">Reference proteome</keyword>
<accession>A0A5N6MFZ2</accession>
<feature type="transmembrane region" description="Helical" evidence="1">
    <location>
        <begin position="90"/>
        <end position="110"/>
    </location>
</feature>
<keyword evidence="1" id="KW-1133">Transmembrane helix</keyword>
<reference evidence="2 3" key="1">
    <citation type="submission" date="2019-08" db="EMBL/GenBank/DDBJ databases">
        <title>Arthrobacter sp. nov., isolated from plateau pika and Tibetan wild ass.</title>
        <authorList>
            <person name="Ge Y."/>
        </authorList>
    </citation>
    <scope>NUCLEOTIDE SEQUENCE [LARGE SCALE GENOMIC DNA]</scope>
    <source>
        <strain evidence="2 3">785</strain>
    </source>
</reference>
<dbReference type="EMBL" id="VTFX01000005">
    <property type="protein sequence ID" value="KAD3515341.1"/>
    <property type="molecule type" value="Genomic_DNA"/>
</dbReference>
<gene>
    <name evidence="2" type="ORF">GD627_13870</name>
</gene>
<proteinExistence type="predicted"/>
<evidence type="ECO:0000313" key="2">
    <source>
        <dbReference type="EMBL" id="KAD3515341.1"/>
    </source>
</evidence>
<comment type="caution">
    <text evidence="2">The sequence shown here is derived from an EMBL/GenBank/DDBJ whole genome shotgun (WGS) entry which is preliminary data.</text>
</comment>
<organism evidence="2 3">
    <name type="scientific">Arthrobacter yangruifuii</name>
    <dbReference type="NCBI Taxonomy" id="2606616"/>
    <lineage>
        <taxon>Bacteria</taxon>
        <taxon>Bacillati</taxon>
        <taxon>Actinomycetota</taxon>
        <taxon>Actinomycetes</taxon>
        <taxon>Micrococcales</taxon>
        <taxon>Micrococcaceae</taxon>
        <taxon>Arthrobacter</taxon>
    </lineage>
</organism>
<dbReference type="AlphaFoldDB" id="A0A5N6MFZ2"/>
<keyword evidence="1" id="KW-0472">Membrane</keyword>
<evidence type="ECO:0000256" key="1">
    <source>
        <dbReference type="SAM" id="Phobius"/>
    </source>
</evidence>
<evidence type="ECO:0000313" key="3">
    <source>
        <dbReference type="Proteomes" id="UP000326852"/>
    </source>
</evidence>
<feature type="transmembrane region" description="Helical" evidence="1">
    <location>
        <begin position="53"/>
        <end position="78"/>
    </location>
</feature>
<name>A0A5N6MFZ2_9MICC</name>
<dbReference type="RefSeq" id="WP_152272965.1">
    <property type="nucleotide sequence ID" value="NZ_VTFX01000005.1"/>
</dbReference>
<dbReference type="Proteomes" id="UP000326852">
    <property type="component" value="Unassembled WGS sequence"/>
</dbReference>